<dbReference type="InterPro" id="IPR042001">
    <property type="entry name" value="Sortase_F"/>
</dbReference>
<keyword evidence="1" id="KW-0378">Hydrolase</keyword>
<dbReference type="KEGG" id="aji:C0Z10_08365"/>
<dbReference type="Gene3D" id="2.40.260.10">
    <property type="entry name" value="Sortase"/>
    <property type="match status" value="1"/>
</dbReference>
<feature type="region of interest" description="Disordered" evidence="2">
    <location>
        <begin position="128"/>
        <end position="149"/>
    </location>
</feature>
<dbReference type="GO" id="GO:0016787">
    <property type="term" value="F:hydrolase activity"/>
    <property type="evidence" value="ECO:0007669"/>
    <property type="project" value="UniProtKB-KW"/>
</dbReference>
<evidence type="ECO:0000313" key="5">
    <source>
        <dbReference type="Proteomes" id="UP000285875"/>
    </source>
</evidence>
<keyword evidence="3" id="KW-0812">Transmembrane</keyword>
<protein>
    <submittedName>
        <fullName evidence="4">Class F sortase</fullName>
    </submittedName>
</protein>
<feature type="region of interest" description="Disordered" evidence="2">
    <location>
        <begin position="58"/>
        <end position="98"/>
    </location>
</feature>
<name>A0A3T0S0A5_9ACTN</name>
<sequence length="256" mass="26460">MNSDPVNPDPANPDPVTADPGNHDAPGPSRRRTPGLVIGVAVVVVLVVLAGVLVWSQASSGSSSTPSPATTPSLAGGSTGAAAPASSHAVPAGCSTDPSPIVPVSMQIDRMGVRTNVLSLGLDADNAAAAPPKDEPSTAAWYNKGPRPGSARGKVVLTIHTYHRGGALGNALHDPGTGLRKGDIIRLTSASGSTVCYRYDRSLKVAVKDYDPDSTILYDTAGRPMVAIVICWDYDAARADWDSRVIYYASQLPDSH</sequence>
<accession>A0A3T0S0A5</accession>
<keyword evidence="3" id="KW-1133">Transmembrane helix</keyword>
<proteinExistence type="predicted"/>
<evidence type="ECO:0000313" key="4">
    <source>
        <dbReference type="EMBL" id="AZZ39763.1"/>
    </source>
</evidence>
<dbReference type="CDD" id="cd05829">
    <property type="entry name" value="Sortase_F"/>
    <property type="match status" value="1"/>
</dbReference>
<dbReference type="EMBL" id="CP025570">
    <property type="protein sequence ID" value="AZZ39763.1"/>
    <property type="molecule type" value="Genomic_DNA"/>
</dbReference>
<dbReference type="SUPFAM" id="SSF63817">
    <property type="entry name" value="Sortase"/>
    <property type="match status" value="1"/>
</dbReference>
<feature type="compositionally biased region" description="Low complexity" evidence="2">
    <location>
        <begin position="58"/>
        <end position="93"/>
    </location>
</feature>
<dbReference type="RefSeq" id="WP_097799071.1">
    <property type="nucleotide sequence ID" value="NZ_CP025570.1"/>
</dbReference>
<dbReference type="InterPro" id="IPR005754">
    <property type="entry name" value="Sortase"/>
</dbReference>
<reference evidence="5" key="1">
    <citation type="submission" date="2017-12" db="EMBL/GenBank/DDBJ databases">
        <title>Whole genome sequencing of Acidipropionibacterium jensenii strains JS279 and JS280.</title>
        <authorList>
            <person name="Deptula P."/>
            <person name="Laine P."/>
            <person name="Smolander O.-P."/>
            <person name="Paulin L."/>
            <person name="Auvinen P."/>
            <person name="Varmanen P."/>
        </authorList>
    </citation>
    <scope>NUCLEOTIDE SEQUENCE [LARGE SCALE GENOMIC DNA]</scope>
    <source>
        <strain evidence="5">JS280</strain>
    </source>
</reference>
<gene>
    <name evidence="4" type="ORF">C0Z10_08365</name>
</gene>
<evidence type="ECO:0000256" key="2">
    <source>
        <dbReference type="SAM" id="MobiDB-lite"/>
    </source>
</evidence>
<feature type="transmembrane region" description="Helical" evidence="3">
    <location>
        <begin position="36"/>
        <end position="55"/>
    </location>
</feature>
<feature type="region of interest" description="Disordered" evidence="2">
    <location>
        <begin position="1"/>
        <end position="31"/>
    </location>
</feature>
<evidence type="ECO:0000256" key="3">
    <source>
        <dbReference type="SAM" id="Phobius"/>
    </source>
</evidence>
<dbReference type="Proteomes" id="UP000285875">
    <property type="component" value="Chromosome"/>
</dbReference>
<dbReference type="InterPro" id="IPR023365">
    <property type="entry name" value="Sortase_dom-sf"/>
</dbReference>
<organism evidence="4 5">
    <name type="scientific">Acidipropionibacterium jensenii</name>
    <dbReference type="NCBI Taxonomy" id="1749"/>
    <lineage>
        <taxon>Bacteria</taxon>
        <taxon>Bacillati</taxon>
        <taxon>Actinomycetota</taxon>
        <taxon>Actinomycetes</taxon>
        <taxon>Propionibacteriales</taxon>
        <taxon>Propionibacteriaceae</taxon>
        <taxon>Acidipropionibacterium</taxon>
    </lineage>
</organism>
<dbReference type="Pfam" id="PF04203">
    <property type="entry name" value="Sortase"/>
    <property type="match status" value="1"/>
</dbReference>
<keyword evidence="3" id="KW-0472">Membrane</keyword>
<evidence type="ECO:0000256" key="1">
    <source>
        <dbReference type="ARBA" id="ARBA00022801"/>
    </source>
</evidence>
<dbReference type="AlphaFoldDB" id="A0A3T0S0A5"/>